<dbReference type="GO" id="GO:0000902">
    <property type="term" value="P:cell morphogenesis"/>
    <property type="evidence" value="ECO:0007669"/>
    <property type="project" value="InterPro"/>
</dbReference>
<reference evidence="7 8" key="1">
    <citation type="journal article" date="2015" name="Genome Announc.">
        <title>Expanding the biotechnology potential of lactobacilli through comparative genomics of 213 strains and associated genera.</title>
        <authorList>
            <person name="Sun Z."/>
            <person name="Harris H.M."/>
            <person name="McCann A."/>
            <person name="Guo C."/>
            <person name="Argimon S."/>
            <person name="Zhang W."/>
            <person name="Yang X."/>
            <person name="Jeffery I.B."/>
            <person name="Cooney J.C."/>
            <person name="Kagawa T.F."/>
            <person name="Liu W."/>
            <person name="Song Y."/>
            <person name="Salvetti E."/>
            <person name="Wrobel A."/>
            <person name="Rasinkangas P."/>
            <person name="Parkhill J."/>
            <person name="Rea M.C."/>
            <person name="O'Sullivan O."/>
            <person name="Ritari J."/>
            <person name="Douillard F.P."/>
            <person name="Paul Ross R."/>
            <person name="Yang R."/>
            <person name="Briner A.E."/>
            <person name="Felis G.E."/>
            <person name="de Vos W.M."/>
            <person name="Barrangou R."/>
            <person name="Klaenhammer T.R."/>
            <person name="Caufield P.W."/>
            <person name="Cui Y."/>
            <person name="Zhang H."/>
            <person name="O'Toole P.W."/>
        </authorList>
    </citation>
    <scope>NUCLEOTIDE SEQUENCE [LARGE SCALE GENOMIC DNA]</scope>
    <source>
        <strain evidence="7 8">DSM 15833</strain>
    </source>
</reference>
<dbReference type="Pfam" id="PF06723">
    <property type="entry name" value="MreB_Mbl"/>
    <property type="match status" value="1"/>
</dbReference>
<comment type="caution">
    <text evidence="6">Lacks conserved residue(s) required for the propagation of feature annotation.</text>
</comment>
<evidence type="ECO:0000313" key="8">
    <source>
        <dbReference type="Proteomes" id="UP000051048"/>
    </source>
</evidence>
<sequence>MLKENCKKGRLPERLVVRSNMANDIGIDLGTANVLINVQGKGIVLDEPSVVAIDTKTNKVLAVGSEAYKMVGRTPGSIRAIRPLKDGVIADFDMTEQMLTYFIKKLNVKGFMSKPNVLICCPTNTTDIERKAIRQAAEKANGGGKIYLEEEPKVAAVGAGLDIFRPYGSMVIDIGGGTSDIAVLSMGDIVVSRSLRIAGDRLNQDIANYIRKERGLIIGENTAEKVKKTIGTVLKGHRNEEMEVRGRDMVNGLPQAIKVTSDEIEVALHDTMMAVVSATHDVLSETPPELAADIIDSGIVLTGGGAMIDGAAELLSDALSIPVNVAETPLDDVAVGTGILLEQIQSGKQ</sequence>
<dbReference type="InterPro" id="IPR043129">
    <property type="entry name" value="ATPase_NBD"/>
</dbReference>
<keyword evidence="3 6" id="KW-0067">ATP-binding</keyword>
<evidence type="ECO:0000256" key="3">
    <source>
        <dbReference type="ARBA" id="ARBA00022840"/>
    </source>
</evidence>
<dbReference type="Gene3D" id="3.30.420.40">
    <property type="match status" value="3"/>
</dbReference>
<keyword evidence="1 6" id="KW-0963">Cytoplasm</keyword>
<dbReference type="GO" id="GO:0008360">
    <property type="term" value="P:regulation of cell shape"/>
    <property type="evidence" value="ECO:0007669"/>
    <property type="project" value="UniProtKB-UniRule"/>
</dbReference>
<dbReference type="InterPro" id="IPR004753">
    <property type="entry name" value="MreB"/>
</dbReference>
<evidence type="ECO:0000256" key="2">
    <source>
        <dbReference type="ARBA" id="ARBA00022741"/>
    </source>
</evidence>
<dbReference type="Proteomes" id="UP000051048">
    <property type="component" value="Unassembled WGS sequence"/>
</dbReference>
<protein>
    <recommendedName>
        <fullName evidence="6">Cell shape-determining protein MreB</fullName>
    </recommendedName>
</protein>
<dbReference type="PANTHER" id="PTHR42749">
    <property type="entry name" value="CELL SHAPE-DETERMINING PROTEIN MREB"/>
    <property type="match status" value="1"/>
</dbReference>
<feature type="binding site" evidence="6">
    <location>
        <begin position="31"/>
        <end position="33"/>
    </location>
    <ligand>
        <name>ATP</name>
        <dbReference type="ChEBI" id="CHEBI:30616"/>
    </ligand>
</feature>
<evidence type="ECO:0000256" key="6">
    <source>
        <dbReference type="HAMAP-Rule" id="MF_02207"/>
    </source>
</evidence>
<dbReference type="NCBIfam" id="NF010539">
    <property type="entry name" value="PRK13927.1"/>
    <property type="match status" value="1"/>
</dbReference>
<dbReference type="STRING" id="1423740.FC36_GL000671"/>
<comment type="function">
    <text evidence="6">Forms membrane-associated dynamic filaments that are essential for cell shape determination. Acts by regulating cell wall synthesis and cell elongation, and thus cell shape. A feedback loop between cell geometry and MreB localization may maintain elongated cell shape by targeting cell wall growth to regions of negative cell wall curvature.</text>
</comment>
<dbReference type="EMBL" id="AZFH01000001">
    <property type="protein sequence ID" value="KRL85299.1"/>
    <property type="molecule type" value="Genomic_DNA"/>
</dbReference>
<comment type="subunit">
    <text evidence="6">Forms polymers.</text>
</comment>
<dbReference type="AlphaFoldDB" id="A0A0R1U233"/>
<dbReference type="GO" id="GO:0005737">
    <property type="term" value="C:cytoplasm"/>
    <property type="evidence" value="ECO:0007669"/>
    <property type="project" value="UniProtKB-SubCell"/>
</dbReference>
<evidence type="ECO:0000256" key="5">
    <source>
        <dbReference type="ARBA" id="ARBA00023458"/>
    </source>
</evidence>
<dbReference type="PANTHER" id="PTHR42749:SF4">
    <property type="entry name" value="CELL SHAPE-DETERMINING PROTEIN MBL"/>
    <property type="match status" value="1"/>
</dbReference>
<name>A0A0R1U233_9LACO</name>
<feature type="binding site" evidence="6">
    <location>
        <begin position="224"/>
        <end position="227"/>
    </location>
    <ligand>
        <name>ATP</name>
        <dbReference type="ChEBI" id="CHEBI:30616"/>
    </ligand>
</feature>
<keyword evidence="4 6" id="KW-0133">Cell shape</keyword>
<dbReference type="CDD" id="cd10225">
    <property type="entry name" value="ASKHA_NBD_MreB-like"/>
    <property type="match status" value="1"/>
</dbReference>
<proteinExistence type="inferred from homology"/>
<comment type="subcellular location">
    <subcellularLocation>
        <location evidence="6">Cytoplasm</location>
    </subcellularLocation>
    <text evidence="6">Membrane-associated.</text>
</comment>
<dbReference type="PATRIC" id="fig|1423740.3.peg.717"/>
<dbReference type="InterPro" id="IPR056546">
    <property type="entry name" value="MreB_MamK-like"/>
</dbReference>
<keyword evidence="2 6" id="KW-0547">Nucleotide-binding</keyword>
<dbReference type="HAMAP" id="MF_02207">
    <property type="entry name" value="MreB"/>
    <property type="match status" value="1"/>
</dbReference>
<dbReference type="GO" id="GO:0005524">
    <property type="term" value="F:ATP binding"/>
    <property type="evidence" value="ECO:0007669"/>
    <property type="project" value="UniProtKB-KW"/>
</dbReference>
<comment type="similarity">
    <text evidence="5 6">Belongs to the FtsA/MreB family.</text>
</comment>
<evidence type="ECO:0000256" key="1">
    <source>
        <dbReference type="ARBA" id="ARBA00022490"/>
    </source>
</evidence>
<dbReference type="SUPFAM" id="SSF53067">
    <property type="entry name" value="Actin-like ATPase domain"/>
    <property type="match status" value="2"/>
</dbReference>
<feature type="binding site" evidence="6">
    <location>
        <begin position="176"/>
        <end position="178"/>
    </location>
    <ligand>
        <name>ATP</name>
        <dbReference type="ChEBI" id="CHEBI:30616"/>
    </ligand>
</feature>
<evidence type="ECO:0000313" key="7">
    <source>
        <dbReference type="EMBL" id="KRL85299.1"/>
    </source>
</evidence>
<dbReference type="PRINTS" id="PR01652">
    <property type="entry name" value="SHAPEPROTEIN"/>
</dbReference>
<comment type="caution">
    <text evidence="7">The sequence shown here is derived from an EMBL/GenBank/DDBJ whole genome shotgun (WGS) entry which is preliminary data.</text>
</comment>
<accession>A0A0R1U233</accession>
<evidence type="ECO:0000256" key="4">
    <source>
        <dbReference type="ARBA" id="ARBA00022960"/>
    </source>
</evidence>
<organism evidence="7 8">
    <name type="scientific">Ligilactobacillus equi DSM 15833 = JCM 10991</name>
    <dbReference type="NCBI Taxonomy" id="1423740"/>
    <lineage>
        <taxon>Bacteria</taxon>
        <taxon>Bacillati</taxon>
        <taxon>Bacillota</taxon>
        <taxon>Bacilli</taxon>
        <taxon>Lactobacillales</taxon>
        <taxon>Lactobacillaceae</taxon>
        <taxon>Ligilactobacillus</taxon>
    </lineage>
</organism>
<gene>
    <name evidence="6" type="primary">mreB</name>
    <name evidence="7" type="ORF">FC36_GL000671</name>
</gene>
<dbReference type="NCBIfam" id="TIGR00904">
    <property type="entry name" value="mreB"/>
    <property type="match status" value="1"/>
</dbReference>